<evidence type="ECO:0000313" key="3">
    <source>
        <dbReference type="Proteomes" id="UP000077421"/>
    </source>
</evidence>
<reference evidence="1 3" key="1">
    <citation type="submission" date="2016-02" db="EMBL/GenBank/DDBJ databases">
        <title>Draft genome sequence of Acidibacillus ferrooxidans SLC66.</title>
        <authorList>
            <person name="Oliveira G."/>
            <person name="Nancucheo I."/>
            <person name="Dall'Agnol H."/>
            <person name="Johnson B."/>
            <person name="Oliveira R."/>
            <person name="Nunes G.L."/>
            <person name="Tzotzos G."/>
            <person name="Orellana S.C."/>
            <person name="Salim A.C."/>
            <person name="Araujo F.M."/>
        </authorList>
    </citation>
    <scope>NUCLEOTIDE SEQUENCE [LARGE SCALE GENOMIC DNA]</scope>
    <source>
        <strain evidence="1 3">SLC66</strain>
    </source>
</reference>
<dbReference type="EMBL" id="LSUQ01000093">
    <property type="protein sequence ID" value="OAG86761.1"/>
    <property type="molecule type" value="Genomic_DNA"/>
</dbReference>
<evidence type="ECO:0000313" key="1">
    <source>
        <dbReference type="EMBL" id="OAG86761.1"/>
    </source>
</evidence>
<dbReference type="RefSeq" id="WP_067567567.1">
    <property type="nucleotide sequence ID" value="NZ_LSUQ01000093.1"/>
</dbReference>
<name>A0A1V4ERK6_9BACL</name>
<proteinExistence type="predicted"/>
<gene>
    <name evidence="1" type="ORF">AYW79_14855</name>
    <name evidence="2" type="ORF">B2M26_10665</name>
</gene>
<accession>A0A1V4ERK6</accession>
<protein>
    <submittedName>
        <fullName evidence="2">Uncharacterized protein</fullName>
    </submittedName>
</protein>
<evidence type="ECO:0000313" key="2">
    <source>
        <dbReference type="EMBL" id="OPG15531.1"/>
    </source>
</evidence>
<dbReference type="AlphaFoldDB" id="A0A1V4ERK6"/>
<reference evidence="2 4" key="2">
    <citation type="submission" date="2017-02" db="EMBL/GenBank/DDBJ databases">
        <title>Draft genome of Acidibacillus ferrooxidans Huett2.</title>
        <authorList>
            <person name="Schopf S."/>
        </authorList>
    </citation>
    <scope>NUCLEOTIDE SEQUENCE [LARGE SCALE GENOMIC DNA]</scope>
    <source>
        <strain evidence="2 4">Huett2</strain>
    </source>
</reference>
<dbReference type="Proteomes" id="UP000190229">
    <property type="component" value="Unassembled WGS sequence"/>
</dbReference>
<evidence type="ECO:0000313" key="4">
    <source>
        <dbReference type="Proteomes" id="UP000190229"/>
    </source>
</evidence>
<dbReference type="EMBL" id="MWPS01000027">
    <property type="protein sequence ID" value="OPG15531.1"/>
    <property type="molecule type" value="Genomic_DNA"/>
</dbReference>
<comment type="caution">
    <text evidence="2">The sequence shown here is derived from an EMBL/GenBank/DDBJ whole genome shotgun (WGS) entry which is preliminary data.</text>
</comment>
<organism evidence="2 4">
    <name type="scientific">Ferroacidibacillus organovorans</name>
    <dbReference type="NCBI Taxonomy" id="1765683"/>
    <lineage>
        <taxon>Bacteria</taxon>
        <taxon>Bacillati</taxon>
        <taxon>Bacillota</taxon>
        <taxon>Bacilli</taxon>
        <taxon>Bacillales</taxon>
        <taxon>Alicyclobacillaceae</taxon>
        <taxon>Ferroacidibacillus</taxon>
    </lineage>
</organism>
<dbReference type="Proteomes" id="UP000077421">
    <property type="component" value="Unassembled WGS sequence"/>
</dbReference>
<keyword evidence="4" id="KW-1185">Reference proteome</keyword>
<sequence>MIYVFLLSLAALFHAATYHVTQELSLAAGVFILSWFGIVWEEPWIALQKTVGSWLHLLKLRRKLSALEELPPGCKRWIDAYANQYPAYVRMPLTLGEDGVIRFAALRDLRQLPLQPDHWPLPLLDLAAVLETLTPEFSDVRLVTLFVNQAIFRNATRRFVARLSEIGLSSASSLAALFDSLVRFQEEDRRLGGPGLLLREVFYTWLFTCVPEAQAACPHASKRTVWFHANLSEAMTRLTRRLRAQMLEESLDHPECDTTHELSPLRSTQVAASHEVTFERVKAWATQDMARAVRVMRDVFLSNREERGGILLERNADAWREGYFVAIHEGRRVVMMIALELSEGEGGVLERAMVARTKERASDVLLLPLDPLSEALMRRADSLELLVLPCEELQRIIDVYRQQLWHAVAFSLRVSREGSDESTKMKFVDSQLSPIELGTAT</sequence>